<dbReference type="SUPFAM" id="SSF57196">
    <property type="entry name" value="EGF/Laminin"/>
    <property type="match status" value="1"/>
</dbReference>
<proteinExistence type="predicted"/>
<dbReference type="Pfam" id="PF07645">
    <property type="entry name" value="EGF_CA"/>
    <property type="match status" value="1"/>
</dbReference>
<dbReference type="Proteomes" id="UP001153148">
    <property type="component" value="Unassembled WGS sequence"/>
</dbReference>
<gene>
    <name evidence="3" type="ORF">TPAB3V08_LOCUS14024</name>
</gene>
<comment type="caution">
    <text evidence="3">The sequence shown here is derived from an EMBL/GenBank/DDBJ whole genome shotgun (WGS) entry which is preliminary data.</text>
</comment>
<protein>
    <recommendedName>
        <fullName evidence="2">NOTCH1 EGF-like calcium-binding domain-containing protein</fullName>
    </recommendedName>
</protein>
<dbReference type="CDD" id="cd00054">
    <property type="entry name" value="EGF_CA"/>
    <property type="match status" value="1"/>
</dbReference>
<organism evidence="3 4">
    <name type="scientific">Timema podura</name>
    <name type="common">Walking stick</name>
    <dbReference type="NCBI Taxonomy" id="61482"/>
    <lineage>
        <taxon>Eukaryota</taxon>
        <taxon>Metazoa</taxon>
        <taxon>Ecdysozoa</taxon>
        <taxon>Arthropoda</taxon>
        <taxon>Hexapoda</taxon>
        <taxon>Insecta</taxon>
        <taxon>Pterygota</taxon>
        <taxon>Neoptera</taxon>
        <taxon>Polyneoptera</taxon>
        <taxon>Phasmatodea</taxon>
        <taxon>Timematodea</taxon>
        <taxon>Timematoidea</taxon>
        <taxon>Timematidae</taxon>
        <taxon>Timema</taxon>
    </lineage>
</organism>
<sequence length="61" mass="6678">MTVLLRHHLSCVDMGWTADAVTGACTQDIDECTSNHPACSHDPPVDCINVPGSFYCRECPR</sequence>
<keyword evidence="1" id="KW-1015">Disulfide bond</keyword>
<feature type="domain" description="NOTCH1 EGF-like calcium-binding" evidence="2">
    <location>
        <begin position="28"/>
        <end position="60"/>
    </location>
</feature>
<dbReference type="Gene3D" id="2.10.25.10">
    <property type="entry name" value="Laminin"/>
    <property type="match status" value="1"/>
</dbReference>
<keyword evidence="4" id="KW-1185">Reference proteome</keyword>
<evidence type="ECO:0000256" key="1">
    <source>
        <dbReference type="ARBA" id="ARBA00023157"/>
    </source>
</evidence>
<evidence type="ECO:0000259" key="2">
    <source>
        <dbReference type="Pfam" id="PF07645"/>
    </source>
</evidence>
<name>A0ABN7PH28_TIMPD</name>
<evidence type="ECO:0000313" key="3">
    <source>
        <dbReference type="EMBL" id="CAG2067081.1"/>
    </source>
</evidence>
<evidence type="ECO:0000313" key="4">
    <source>
        <dbReference type="Proteomes" id="UP001153148"/>
    </source>
</evidence>
<dbReference type="EMBL" id="CAJPIN010063190">
    <property type="protein sequence ID" value="CAG2067081.1"/>
    <property type="molecule type" value="Genomic_DNA"/>
</dbReference>
<dbReference type="InterPro" id="IPR049883">
    <property type="entry name" value="NOTCH1_EGF-like"/>
</dbReference>
<reference evidence="3" key="1">
    <citation type="submission" date="2021-03" db="EMBL/GenBank/DDBJ databases">
        <authorList>
            <person name="Tran Van P."/>
        </authorList>
    </citation>
    <scope>NUCLEOTIDE SEQUENCE</scope>
</reference>
<accession>A0ABN7PH28</accession>
<feature type="non-terminal residue" evidence="3">
    <location>
        <position position="61"/>
    </location>
</feature>